<evidence type="ECO:0000313" key="2">
    <source>
        <dbReference type="EMBL" id="CCH60058.1"/>
    </source>
</evidence>
<sequence length="289" mass="31991">MSGLEDAGDNTTQMKKSPLRSKGTVSKPKHNSKAFKISNSIITKQDIQPITIKITPSLPPSPVNSTSPEENNGAPSTTTILDTKTIEQDMLFTPITDQEDDDDIDDILSPIHAQLPVFTKPSNLPTINTPASTTLNSNYLAHGTATDDTDFLLSNKDFWKTVDLAPDTVVVDNDAPSLHFKKETRSNNNTTTTINIQNNSSLTTIITQDNSPKNAEISIDDFLTTENTVHLTKDNSQLMEKQRRRKNIYNFAGSKKNMAGKFTFRNSIRRKSGVWEMVSTGIGINEFMI</sequence>
<feature type="region of interest" description="Disordered" evidence="1">
    <location>
        <begin position="1"/>
        <end position="40"/>
    </location>
</feature>
<dbReference type="AlphaFoldDB" id="I2H106"/>
<protein>
    <submittedName>
        <fullName evidence="2">Uncharacterized protein</fullName>
    </submittedName>
</protein>
<feature type="region of interest" description="Disordered" evidence="1">
    <location>
        <begin position="53"/>
        <end position="78"/>
    </location>
</feature>
<gene>
    <name evidence="2" type="primary">TBLA0C02480</name>
    <name evidence="2" type="ORF">TBLA_0C02480</name>
</gene>
<evidence type="ECO:0000256" key="1">
    <source>
        <dbReference type="SAM" id="MobiDB-lite"/>
    </source>
</evidence>
<evidence type="ECO:0000313" key="3">
    <source>
        <dbReference type="Proteomes" id="UP000002866"/>
    </source>
</evidence>
<dbReference type="OMA" id="NCVESET"/>
<dbReference type="OrthoDB" id="4069767at2759"/>
<dbReference type="FunCoup" id="I2H106">
    <property type="interactions" value="47"/>
</dbReference>
<organism evidence="2 3">
    <name type="scientific">Henningerozyma blattae (strain ATCC 34711 / CBS 6284 / DSM 70876 / NBRC 10599 / NRRL Y-10934 / UCD 77-7)</name>
    <name type="common">Yeast</name>
    <name type="synonym">Tetrapisispora blattae</name>
    <dbReference type="NCBI Taxonomy" id="1071380"/>
    <lineage>
        <taxon>Eukaryota</taxon>
        <taxon>Fungi</taxon>
        <taxon>Dikarya</taxon>
        <taxon>Ascomycota</taxon>
        <taxon>Saccharomycotina</taxon>
        <taxon>Saccharomycetes</taxon>
        <taxon>Saccharomycetales</taxon>
        <taxon>Saccharomycetaceae</taxon>
        <taxon>Henningerozyma</taxon>
    </lineage>
</organism>
<accession>I2H106</accession>
<dbReference type="Proteomes" id="UP000002866">
    <property type="component" value="Chromosome 3"/>
</dbReference>
<dbReference type="InParanoid" id="I2H106"/>
<dbReference type="KEGG" id="tbl:TBLA_0C02480"/>
<feature type="compositionally biased region" description="Polar residues" evidence="1">
    <location>
        <begin position="63"/>
        <end position="78"/>
    </location>
</feature>
<keyword evidence="3" id="KW-1185">Reference proteome</keyword>
<dbReference type="RefSeq" id="XP_004179577.1">
    <property type="nucleotide sequence ID" value="XM_004179529.1"/>
</dbReference>
<dbReference type="GeneID" id="14495038"/>
<proteinExistence type="predicted"/>
<dbReference type="HOGENOM" id="CLU_937094_0_0_1"/>
<dbReference type="EMBL" id="HE806318">
    <property type="protein sequence ID" value="CCH60058.1"/>
    <property type="molecule type" value="Genomic_DNA"/>
</dbReference>
<name>I2H106_HENB6</name>
<reference evidence="2 3" key="1">
    <citation type="journal article" date="2011" name="Proc. Natl. Acad. Sci. U.S.A.">
        <title>Evolutionary erosion of yeast sex chromosomes by mating-type switching accidents.</title>
        <authorList>
            <person name="Gordon J.L."/>
            <person name="Armisen D."/>
            <person name="Proux-Wera E."/>
            <person name="Oheigeartaigh S.S."/>
            <person name="Byrne K.P."/>
            <person name="Wolfe K.H."/>
        </authorList>
    </citation>
    <scope>NUCLEOTIDE SEQUENCE [LARGE SCALE GENOMIC DNA]</scope>
    <source>
        <strain evidence="3">ATCC 34711 / CBS 6284 / DSM 70876 / NBRC 10599 / NRRL Y-10934 / UCD 77-7</strain>
    </source>
</reference>